<proteinExistence type="predicted"/>
<dbReference type="CDD" id="cd01745">
    <property type="entry name" value="GATase1_2"/>
    <property type="match status" value="1"/>
</dbReference>
<keyword evidence="1" id="KW-0808">Transferase</keyword>
<organism evidence="1 2">
    <name type="scientific">Zobellella denitrificans</name>
    <dbReference type="NCBI Taxonomy" id="347534"/>
    <lineage>
        <taxon>Bacteria</taxon>
        <taxon>Pseudomonadati</taxon>
        <taxon>Pseudomonadota</taxon>
        <taxon>Gammaproteobacteria</taxon>
        <taxon>Aeromonadales</taxon>
        <taxon>Aeromonadaceae</taxon>
        <taxon>Zobellella</taxon>
    </lineage>
</organism>
<evidence type="ECO:0000313" key="1">
    <source>
        <dbReference type="EMBL" id="ATG75417.1"/>
    </source>
</evidence>
<dbReference type="GO" id="GO:0006598">
    <property type="term" value="P:polyamine catabolic process"/>
    <property type="evidence" value="ECO:0007669"/>
    <property type="project" value="TreeGrafter"/>
</dbReference>
<sequence length="250" mass="27432">MSSMPVIGITLDIEHTPGYAPEPWYALRENYCSAIAAAGGLPLALPHGQDAAEHYLDLVDGLVISGGMYDIPPELYGESLRQGELVTKEGRTRFERKLIEGALARDIPLVGICGGMQLLAVLKGAKLIQDIPSEVKDSLSHMQPQPHHQAGHRVHLTPGTRLFQLFRQESLEVNSVHHQAVRDLPPDIIVSAVADDGIVEAIEIPGQHFCLGFQWHPEYLINQGERRLFEALVAAATQYRRHAAALPLAN</sequence>
<reference evidence="2" key="1">
    <citation type="submission" date="2015-09" db="EMBL/GenBank/DDBJ databases">
        <authorList>
            <person name="Shao Z."/>
            <person name="Wang L."/>
        </authorList>
    </citation>
    <scope>NUCLEOTIDE SEQUENCE [LARGE SCALE GENOMIC DNA]</scope>
    <source>
        <strain evidence="2">F13-1</strain>
    </source>
</reference>
<dbReference type="PROSITE" id="PS51273">
    <property type="entry name" value="GATASE_TYPE_1"/>
    <property type="match status" value="1"/>
</dbReference>
<dbReference type="RefSeq" id="WP_096780089.1">
    <property type="nucleotide sequence ID" value="NZ_CP012621.1"/>
</dbReference>
<keyword evidence="1" id="KW-0315">Glutamine amidotransferase</keyword>
<dbReference type="Pfam" id="PF07722">
    <property type="entry name" value="Peptidase_C26"/>
    <property type="match status" value="1"/>
</dbReference>
<evidence type="ECO:0000313" key="2">
    <source>
        <dbReference type="Proteomes" id="UP000217763"/>
    </source>
</evidence>
<dbReference type="InterPro" id="IPR044668">
    <property type="entry name" value="PuuD-like"/>
</dbReference>
<dbReference type="EMBL" id="CP012621">
    <property type="protein sequence ID" value="ATG75417.1"/>
    <property type="molecule type" value="Genomic_DNA"/>
</dbReference>
<dbReference type="GO" id="GO:0033969">
    <property type="term" value="F:gamma-glutamyl-gamma-aminobutyrate hydrolase activity"/>
    <property type="evidence" value="ECO:0007669"/>
    <property type="project" value="TreeGrafter"/>
</dbReference>
<dbReference type="SUPFAM" id="SSF52317">
    <property type="entry name" value="Class I glutamine amidotransferase-like"/>
    <property type="match status" value="1"/>
</dbReference>
<dbReference type="PANTHER" id="PTHR43235:SF1">
    <property type="entry name" value="GLUTAMINE AMIDOTRANSFERASE PB2B2.05-RELATED"/>
    <property type="match status" value="1"/>
</dbReference>
<dbReference type="AlphaFoldDB" id="A0A291HTA7"/>
<dbReference type="Proteomes" id="UP000217763">
    <property type="component" value="Chromosome"/>
</dbReference>
<dbReference type="InterPro" id="IPR011697">
    <property type="entry name" value="Peptidase_C26"/>
</dbReference>
<dbReference type="Gene3D" id="3.40.50.880">
    <property type="match status" value="1"/>
</dbReference>
<accession>A0A291HTA7</accession>
<dbReference type="GO" id="GO:0016740">
    <property type="term" value="F:transferase activity"/>
    <property type="evidence" value="ECO:0007669"/>
    <property type="project" value="UniProtKB-KW"/>
</dbReference>
<name>A0A291HTA7_9GAMM</name>
<dbReference type="KEGG" id="zdf:AN401_17490"/>
<protein>
    <submittedName>
        <fullName evidence="1">Glutamine amidotransferase</fullName>
    </submittedName>
</protein>
<dbReference type="PANTHER" id="PTHR43235">
    <property type="entry name" value="GLUTAMINE AMIDOTRANSFERASE PB2B2.05-RELATED"/>
    <property type="match status" value="1"/>
</dbReference>
<dbReference type="GO" id="GO:0005829">
    <property type="term" value="C:cytosol"/>
    <property type="evidence" value="ECO:0007669"/>
    <property type="project" value="TreeGrafter"/>
</dbReference>
<keyword evidence="2" id="KW-1185">Reference proteome</keyword>
<gene>
    <name evidence="1" type="ORF">AN401_17490</name>
</gene>
<dbReference type="InterPro" id="IPR029062">
    <property type="entry name" value="Class_I_gatase-like"/>
</dbReference>